<dbReference type="EMBL" id="CP072133">
    <property type="protein sequence ID" value="QTH72896.1"/>
    <property type="molecule type" value="Genomic_DNA"/>
</dbReference>
<dbReference type="KEGG" id="pxi:J5O05_11340"/>
<sequence>MMIRLKTRTLLVATFITASVGVVSFDGQDETLLADASCGCQQTSKMNQAVCQKQVGSEWINWLTGNSGSAQFHYLDLLELLLGGDKSTKNTSIPGL</sequence>
<feature type="signal peptide" evidence="1">
    <location>
        <begin position="1"/>
        <end position="24"/>
    </location>
</feature>
<organism evidence="2 3">
    <name type="scientific">Pseudoalteromonas xiamenensis</name>
    <dbReference type="NCBI Taxonomy" id="882626"/>
    <lineage>
        <taxon>Bacteria</taxon>
        <taxon>Pseudomonadati</taxon>
        <taxon>Pseudomonadota</taxon>
        <taxon>Gammaproteobacteria</taxon>
        <taxon>Alteromonadales</taxon>
        <taxon>Pseudoalteromonadaceae</taxon>
        <taxon>Pseudoalteromonas</taxon>
    </lineage>
</organism>
<proteinExistence type="predicted"/>
<evidence type="ECO:0000256" key="1">
    <source>
        <dbReference type="SAM" id="SignalP"/>
    </source>
</evidence>
<feature type="chain" id="PRO_5036916044" description="Secreted protein" evidence="1">
    <location>
        <begin position="25"/>
        <end position="96"/>
    </location>
</feature>
<keyword evidence="1" id="KW-0732">Signal</keyword>
<keyword evidence="3" id="KW-1185">Reference proteome</keyword>
<accession>A0A975HM89</accession>
<evidence type="ECO:0000313" key="2">
    <source>
        <dbReference type="EMBL" id="QTH72896.1"/>
    </source>
</evidence>
<protein>
    <recommendedName>
        <fullName evidence="4">Secreted protein</fullName>
    </recommendedName>
</protein>
<reference evidence="2" key="1">
    <citation type="submission" date="2021-03" db="EMBL/GenBank/DDBJ databases">
        <title>Complete Genome of Pseudoalteromonas xiamenensis STKMTI.2, a new potential marine bacterium producing anti-Vibrio compounds.</title>
        <authorList>
            <person name="Handayani D.P."/>
            <person name="Isnansetyo A."/>
            <person name="Istiqomah I."/>
            <person name="Jumina J."/>
        </authorList>
    </citation>
    <scope>NUCLEOTIDE SEQUENCE</scope>
    <source>
        <strain evidence="2">STKMTI.2</strain>
    </source>
</reference>
<gene>
    <name evidence="2" type="ORF">J5O05_11340</name>
</gene>
<dbReference type="AlphaFoldDB" id="A0A975HM89"/>
<dbReference type="Proteomes" id="UP000664904">
    <property type="component" value="Chromosome"/>
</dbReference>
<name>A0A975HM89_9GAMM</name>
<evidence type="ECO:0008006" key="4">
    <source>
        <dbReference type="Google" id="ProtNLM"/>
    </source>
</evidence>
<evidence type="ECO:0000313" key="3">
    <source>
        <dbReference type="Proteomes" id="UP000664904"/>
    </source>
</evidence>